<name>A0ACB9BPJ4_CICIN</name>
<gene>
    <name evidence="1" type="ORF">L2E82_35689</name>
</gene>
<reference evidence="2" key="1">
    <citation type="journal article" date="2022" name="Mol. Ecol. Resour.">
        <title>The genomes of chicory, endive, great burdock and yacon provide insights into Asteraceae palaeo-polyploidization history and plant inulin production.</title>
        <authorList>
            <person name="Fan W."/>
            <person name="Wang S."/>
            <person name="Wang H."/>
            <person name="Wang A."/>
            <person name="Jiang F."/>
            <person name="Liu H."/>
            <person name="Zhao H."/>
            <person name="Xu D."/>
            <person name="Zhang Y."/>
        </authorList>
    </citation>
    <scope>NUCLEOTIDE SEQUENCE [LARGE SCALE GENOMIC DNA]</scope>
    <source>
        <strain evidence="2">cv. Punajuju</strain>
    </source>
</reference>
<evidence type="ECO:0000313" key="2">
    <source>
        <dbReference type="Proteomes" id="UP001055811"/>
    </source>
</evidence>
<evidence type="ECO:0000313" key="1">
    <source>
        <dbReference type="EMBL" id="KAI3723927.1"/>
    </source>
</evidence>
<reference evidence="1 2" key="2">
    <citation type="journal article" date="2022" name="Mol. Ecol. Resour.">
        <title>The genomes of chicory, endive, great burdock and yacon provide insights into Asteraceae paleo-polyploidization history and plant inulin production.</title>
        <authorList>
            <person name="Fan W."/>
            <person name="Wang S."/>
            <person name="Wang H."/>
            <person name="Wang A."/>
            <person name="Jiang F."/>
            <person name="Liu H."/>
            <person name="Zhao H."/>
            <person name="Xu D."/>
            <person name="Zhang Y."/>
        </authorList>
    </citation>
    <scope>NUCLEOTIDE SEQUENCE [LARGE SCALE GENOMIC DNA]</scope>
    <source>
        <strain evidence="2">cv. Punajuju</strain>
        <tissue evidence="1">Leaves</tissue>
    </source>
</reference>
<protein>
    <submittedName>
        <fullName evidence="1">Uncharacterized protein</fullName>
    </submittedName>
</protein>
<proteinExistence type="predicted"/>
<dbReference type="EMBL" id="CM042014">
    <property type="protein sequence ID" value="KAI3723927.1"/>
    <property type="molecule type" value="Genomic_DNA"/>
</dbReference>
<comment type="caution">
    <text evidence="1">The sequence shown here is derived from an EMBL/GenBank/DDBJ whole genome shotgun (WGS) entry which is preliminary data.</text>
</comment>
<dbReference type="Proteomes" id="UP001055811">
    <property type="component" value="Linkage Group LG06"/>
</dbReference>
<accession>A0ACB9BPJ4</accession>
<keyword evidence="2" id="KW-1185">Reference proteome</keyword>
<sequence>MFSRRIIFLPPESKKELAQFLKKATSLVSDLHVVDIDVPLSMLPKDEEKLIKAALGREFHISLGRIVPIRVLQIDSMVSMLRQKLQF</sequence>
<organism evidence="1 2">
    <name type="scientific">Cichorium intybus</name>
    <name type="common">Chicory</name>
    <dbReference type="NCBI Taxonomy" id="13427"/>
    <lineage>
        <taxon>Eukaryota</taxon>
        <taxon>Viridiplantae</taxon>
        <taxon>Streptophyta</taxon>
        <taxon>Embryophyta</taxon>
        <taxon>Tracheophyta</taxon>
        <taxon>Spermatophyta</taxon>
        <taxon>Magnoliopsida</taxon>
        <taxon>eudicotyledons</taxon>
        <taxon>Gunneridae</taxon>
        <taxon>Pentapetalae</taxon>
        <taxon>asterids</taxon>
        <taxon>campanulids</taxon>
        <taxon>Asterales</taxon>
        <taxon>Asteraceae</taxon>
        <taxon>Cichorioideae</taxon>
        <taxon>Cichorieae</taxon>
        <taxon>Cichoriinae</taxon>
        <taxon>Cichorium</taxon>
    </lineage>
</organism>